<dbReference type="SUPFAM" id="SSF52833">
    <property type="entry name" value="Thioredoxin-like"/>
    <property type="match status" value="1"/>
</dbReference>
<dbReference type="InterPro" id="IPR036249">
    <property type="entry name" value="Thioredoxin-like_sf"/>
</dbReference>
<dbReference type="Gene3D" id="3.40.30.10">
    <property type="entry name" value="Glutaredoxin"/>
    <property type="match status" value="1"/>
</dbReference>
<accession>A0A7X0TTE7</accession>
<dbReference type="RefSeq" id="WP_184423855.1">
    <property type="nucleotide sequence ID" value="NZ_BAABLB010000049.1"/>
</dbReference>
<gene>
    <name evidence="1" type="ORF">HNQ55_001551</name>
</gene>
<keyword evidence="2" id="KW-1185">Reference proteome</keyword>
<comment type="caution">
    <text evidence="1">The sequence shown here is derived from an EMBL/GenBank/DDBJ whole genome shotgun (WGS) entry which is preliminary data.</text>
</comment>
<protein>
    <recommendedName>
        <fullName evidence="3">Thiol:disulfide interchange protein DsbC</fullName>
    </recommendedName>
</protein>
<dbReference type="Proteomes" id="UP000537141">
    <property type="component" value="Unassembled WGS sequence"/>
</dbReference>
<evidence type="ECO:0000313" key="1">
    <source>
        <dbReference type="EMBL" id="MBB6543044.1"/>
    </source>
</evidence>
<evidence type="ECO:0008006" key="3">
    <source>
        <dbReference type="Google" id="ProtNLM"/>
    </source>
</evidence>
<proteinExistence type="predicted"/>
<name>A0A7X0TTE7_9GAMM</name>
<evidence type="ECO:0000313" key="2">
    <source>
        <dbReference type="Proteomes" id="UP000537141"/>
    </source>
</evidence>
<sequence length="212" mass="24028">MSSTSVHAQKEYNTIIGDSLKVQSMQKIGLGMHVMSEEDNKTVLLSKSGRYVVKGTLTDMWDGVQVRDKIVSDYPFLPQQIDPKDYFIQYGNPQGQEVTVYLSYSCRQCELVIKQILSSSFIEKYRVNLLLVNNNQEDELVTSNVFCAVDKLKAVKEYFRDRNLQDLDKKCISTQAKSNVMLAMAQKVRSLPSTYVKGTNSLYLGELPSSIL</sequence>
<reference evidence="1 2" key="1">
    <citation type="submission" date="2020-08" db="EMBL/GenBank/DDBJ databases">
        <title>Genomic Encyclopedia of Type Strains, Phase IV (KMG-IV): sequencing the most valuable type-strain genomes for metagenomic binning, comparative biology and taxonomic classification.</title>
        <authorList>
            <person name="Goeker M."/>
        </authorList>
    </citation>
    <scope>NUCLEOTIDE SEQUENCE [LARGE SCALE GENOMIC DNA]</scope>
    <source>
        <strain evidence="1 2">DSM 26287</strain>
    </source>
</reference>
<dbReference type="EMBL" id="JACHHU010000010">
    <property type="protein sequence ID" value="MBB6543044.1"/>
    <property type="molecule type" value="Genomic_DNA"/>
</dbReference>
<organism evidence="1 2">
    <name type="scientific">Thalassotalea piscium</name>
    <dbReference type="NCBI Taxonomy" id="1230533"/>
    <lineage>
        <taxon>Bacteria</taxon>
        <taxon>Pseudomonadati</taxon>
        <taxon>Pseudomonadota</taxon>
        <taxon>Gammaproteobacteria</taxon>
        <taxon>Alteromonadales</taxon>
        <taxon>Colwelliaceae</taxon>
        <taxon>Thalassotalea</taxon>
    </lineage>
</organism>
<dbReference type="AlphaFoldDB" id="A0A7X0TTE7"/>